<dbReference type="InterPro" id="IPR036640">
    <property type="entry name" value="ABC1_TM_sf"/>
</dbReference>
<dbReference type="Gene3D" id="1.20.1560.10">
    <property type="entry name" value="ABC transporter type 1, transmembrane domain"/>
    <property type="match status" value="1"/>
</dbReference>
<comment type="caution">
    <text evidence="5">The sequence shown here is derived from an EMBL/GenBank/DDBJ whole genome shotgun (WGS) entry which is preliminary data.</text>
</comment>
<dbReference type="EMBL" id="JNSK01000020">
    <property type="protein sequence ID" value="KGA18796.1"/>
    <property type="molecule type" value="Genomic_DNA"/>
</dbReference>
<evidence type="ECO:0000313" key="5">
    <source>
        <dbReference type="EMBL" id="KGA18796.1"/>
    </source>
</evidence>
<proteinExistence type="predicted"/>
<feature type="domain" description="ABC transmembrane type-1" evidence="4">
    <location>
        <begin position="49"/>
        <end position="159"/>
    </location>
</feature>
<dbReference type="Pfam" id="PF00664">
    <property type="entry name" value="ABC_membrane"/>
    <property type="match status" value="1"/>
</dbReference>
<name>A0A094QWL3_9ZZZZ</name>
<dbReference type="SUPFAM" id="SSF90123">
    <property type="entry name" value="ABC transporter transmembrane region"/>
    <property type="match status" value="1"/>
</dbReference>
<evidence type="ECO:0000256" key="2">
    <source>
        <dbReference type="ARBA" id="ARBA00022989"/>
    </source>
</evidence>
<dbReference type="PROSITE" id="PS50929">
    <property type="entry name" value="ABC_TM1F"/>
    <property type="match status" value="1"/>
</dbReference>
<keyword evidence="2" id="KW-1133">Transmembrane helix</keyword>
<feature type="non-terminal residue" evidence="5">
    <location>
        <position position="159"/>
    </location>
</feature>
<gene>
    <name evidence="5" type="ORF">GM50_7800</name>
</gene>
<keyword evidence="3" id="KW-0472">Membrane</keyword>
<sequence>MSPIPNDPLERKYRGESPVRTLFALFAPEKRNIGISSIFYIMKQSPAWLFPLVTANMIDIVVYRKPLWQLFANAIFIGLLTFQNWPNHVLFVKYLSRANRTIEVKLRSALAARLQQLTISYHLRTSAGMLQTKVLRDVENIQQMIAHLGEGGWGAINML</sequence>
<dbReference type="InterPro" id="IPR011527">
    <property type="entry name" value="ABC1_TM_dom"/>
</dbReference>
<dbReference type="GO" id="GO:0016020">
    <property type="term" value="C:membrane"/>
    <property type="evidence" value="ECO:0007669"/>
    <property type="project" value="InterPro"/>
</dbReference>
<dbReference type="GO" id="GO:0005524">
    <property type="term" value="F:ATP binding"/>
    <property type="evidence" value="ECO:0007669"/>
    <property type="project" value="InterPro"/>
</dbReference>
<organism evidence="5">
    <name type="scientific">freshwater metagenome</name>
    <dbReference type="NCBI Taxonomy" id="449393"/>
    <lineage>
        <taxon>unclassified sequences</taxon>
        <taxon>metagenomes</taxon>
        <taxon>ecological metagenomes</taxon>
    </lineage>
</organism>
<dbReference type="AlphaFoldDB" id="A0A094QWL3"/>
<keyword evidence="1" id="KW-0812">Transmembrane</keyword>
<protein>
    <recommendedName>
        <fullName evidence="4">ABC transmembrane type-1 domain-containing protein</fullName>
    </recommendedName>
</protein>
<accession>A0A094QWL3</accession>
<evidence type="ECO:0000256" key="3">
    <source>
        <dbReference type="ARBA" id="ARBA00023136"/>
    </source>
</evidence>
<evidence type="ECO:0000256" key="1">
    <source>
        <dbReference type="ARBA" id="ARBA00022692"/>
    </source>
</evidence>
<evidence type="ECO:0000259" key="4">
    <source>
        <dbReference type="PROSITE" id="PS50929"/>
    </source>
</evidence>
<dbReference type="GO" id="GO:0140359">
    <property type="term" value="F:ABC-type transporter activity"/>
    <property type="evidence" value="ECO:0007669"/>
    <property type="project" value="InterPro"/>
</dbReference>
<reference evidence="5" key="1">
    <citation type="submission" date="2014-05" db="EMBL/GenBank/DDBJ databases">
        <title>Key roles for freshwater Actinobacteria revealed by deep metagenomic sequencing.</title>
        <authorList>
            <person name="Ghai R."/>
            <person name="Mizuno C.M."/>
            <person name="Picazo A."/>
            <person name="Camacho A."/>
            <person name="Rodriguez-Valera F."/>
        </authorList>
    </citation>
    <scope>NUCLEOTIDE SEQUENCE</scope>
</reference>